<dbReference type="PANTHER" id="PTHR12289">
    <property type="entry name" value="METAXIN RELATED"/>
    <property type="match status" value="1"/>
</dbReference>
<dbReference type="PANTHER" id="PTHR12289:SF32">
    <property type="entry name" value="GST_C_6 DOMAIN-CONTAINING PROTEIN"/>
    <property type="match status" value="1"/>
</dbReference>
<evidence type="ECO:0000313" key="2">
    <source>
        <dbReference type="EnsemblMetazoa" id="PPA40707.1"/>
    </source>
</evidence>
<accession>A0A8R1UWP7</accession>
<dbReference type="InterPro" id="IPR050931">
    <property type="entry name" value="Mito_Protein_Transport_Metaxin"/>
</dbReference>
<dbReference type="SUPFAM" id="SSF47616">
    <property type="entry name" value="GST C-terminal domain-like"/>
    <property type="match status" value="1"/>
</dbReference>
<evidence type="ECO:0000256" key="1">
    <source>
        <dbReference type="ARBA" id="ARBA00006475"/>
    </source>
</evidence>
<dbReference type="AlphaFoldDB" id="A0A2A6C2Y0"/>
<dbReference type="InterPro" id="IPR026928">
    <property type="entry name" value="FAX/IsoI-like"/>
</dbReference>
<organism evidence="2 3">
    <name type="scientific">Pristionchus pacificus</name>
    <name type="common">Parasitic nematode worm</name>
    <dbReference type="NCBI Taxonomy" id="54126"/>
    <lineage>
        <taxon>Eukaryota</taxon>
        <taxon>Metazoa</taxon>
        <taxon>Ecdysozoa</taxon>
        <taxon>Nematoda</taxon>
        <taxon>Chromadorea</taxon>
        <taxon>Rhabditida</taxon>
        <taxon>Rhabditina</taxon>
        <taxon>Diplogasteromorpha</taxon>
        <taxon>Diplogasteroidea</taxon>
        <taxon>Neodiplogasteridae</taxon>
        <taxon>Pristionchus</taxon>
    </lineage>
</organism>
<protein>
    <submittedName>
        <fullName evidence="2">G protein-coupled receptor</fullName>
    </submittedName>
</protein>
<dbReference type="InterPro" id="IPR040079">
    <property type="entry name" value="Glutathione_S-Trfase"/>
</dbReference>
<reference evidence="3" key="1">
    <citation type="journal article" date="2008" name="Nat. Genet.">
        <title>The Pristionchus pacificus genome provides a unique perspective on nematode lifestyle and parasitism.</title>
        <authorList>
            <person name="Dieterich C."/>
            <person name="Clifton S.W."/>
            <person name="Schuster L.N."/>
            <person name="Chinwalla A."/>
            <person name="Delehaunty K."/>
            <person name="Dinkelacker I."/>
            <person name="Fulton L."/>
            <person name="Fulton R."/>
            <person name="Godfrey J."/>
            <person name="Minx P."/>
            <person name="Mitreva M."/>
            <person name="Roeseler W."/>
            <person name="Tian H."/>
            <person name="Witte H."/>
            <person name="Yang S.P."/>
            <person name="Wilson R.K."/>
            <person name="Sommer R.J."/>
        </authorList>
    </citation>
    <scope>NUCLEOTIDE SEQUENCE [LARGE SCALE GENOMIC DNA]</scope>
    <source>
        <strain evidence="3">PS312</strain>
    </source>
</reference>
<dbReference type="Proteomes" id="UP000005239">
    <property type="component" value="Unassembled WGS sequence"/>
</dbReference>
<dbReference type="SFLD" id="SFLDG01180">
    <property type="entry name" value="SUF1"/>
    <property type="match status" value="1"/>
</dbReference>
<dbReference type="Pfam" id="PF10317">
    <property type="entry name" value="7TM_GPCR_Srd"/>
    <property type="match status" value="1"/>
</dbReference>
<dbReference type="InterPro" id="IPR019421">
    <property type="entry name" value="7TM_GPCR_serpentine_rcpt_Srd"/>
</dbReference>
<dbReference type="InterPro" id="IPR036282">
    <property type="entry name" value="Glutathione-S-Trfase_C_sf"/>
</dbReference>
<name>A0A2A6C2Y0_PRIPA</name>
<accession>A0A2A6C2Y0</accession>
<reference evidence="2" key="2">
    <citation type="submission" date="2022-06" db="UniProtKB">
        <authorList>
            <consortium name="EnsemblMetazoa"/>
        </authorList>
    </citation>
    <scope>IDENTIFICATION</scope>
    <source>
        <strain evidence="2">PS312</strain>
    </source>
</reference>
<dbReference type="SFLD" id="SFLDG01200">
    <property type="entry name" value="SUF1.1"/>
    <property type="match status" value="1"/>
</dbReference>
<dbReference type="SFLD" id="SFLDS00019">
    <property type="entry name" value="Glutathione_Transferase_(cytos"/>
    <property type="match status" value="1"/>
</dbReference>
<gene>
    <name evidence="2" type="primary">WBGene00279076</name>
</gene>
<keyword evidence="3" id="KW-1185">Reference proteome</keyword>
<dbReference type="InterPro" id="IPR036249">
    <property type="entry name" value="Thioredoxin-like_sf"/>
</dbReference>
<dbReference type="GO" id="GO:0005737">
    <property type="term" value="C:cytoplasm"/>
    <property type="evidence" value="ECO:0000318"/>
    <property type="project" value="GO_Central"/>
</dbReference>
<dbReference type="Pfam" id="PF17171">
    <property type="entry name" value="GST_C_6"/>
    <property type="match status" value="1"/>
</dbReference>
<dbReference type="InterPro" id="IPR033468">
    <property type="entry name" value="Metaxin_GST"/>
</dbReference>
<dbReference type="EnsemblMetazoa" id="PPA40707.1">
    <property type="protein sequence ID" value="PPA40707.1"/>
    <property type="gene ID" value="WBGene00279076"/>
</dbReference>
<dbReference type="InterPro" id="IPR012336">
    <property type="entry name" value="Thioredoxin-like_fold"/>
</dbReference>
<proteinExistence type="inferred from homology"/>
<dbReference type="SUPFAM" id="SSF52833">
    <property type="entry name" value="Thioredoxin-like"/>
    <property type="match status" value="1"/>
</dbReference>
<dbReference type="Pfam" id="PF17172">
    <property type="entry name" value="GST_N_4"/>
    <property type="match status" value="1"/>
</dbReference>
<evidence type="ECO:0000313" key="3">
    <source>
        <dbReference type="Proteomes" id="UP000005239"/>
    </source>
</evidence>
<comment type="similarity">
    <text evidence="1">Belongs to the FAX family.</text>
</comment>
<sequence length="708" mass="81247">MAVNVLFIYIIRTRSPKSLYPYSVLLFIIAWIDLIVAFSSFMTITSVRKVSGVVILIFVGPCAHFSAQFCHLFLAIRVNLLSQSVLFLMISFSFRLWILKRGKNKDKSTVSCRLWTSSLIAIALALFNTASIFLSGSYQMPELDDDRVFSALPLACGIIDNILPRISIFAVIITDSVGFIAIFVIRRQLFVGIEKLKLSDRFSHQMIFRSLTAQMLLPLAYIICTSLWMLDLVGIVQSRTLHRGKNIVSEKNDMQWQAYREFIVEQHIRNRKSTHQLLHTAISKLIMRFVFSLLYLDVSPSSIDYARLMAEGTVPGFLLGIVSSLGGWYFRRMIRGNVRKTLGAFTDAEYDEMLRHDLLQLQNVLGQKQFLMGGNPTKEVSFDFFGMPKRHMIICDSILLPNYCRTRIHDLLESKEMSALKEYLERDVKRRLFLCSRSADHIFFTHPPSIPISHFYNMAPLQELNFEKDVVYLFQFAGYDTVPSSSPYCIKVEAFCRANNLKFERRNTKVRGANGLLPFIELNGVQTCDSESIFKRLIDQFHLQNADAHEDAISYALERMIESHTLHLLRLDMCRKASDFIRLMAGGKVPGFLHGVVSSLGGWYMRRMMRGTARKALGAFTAAKYDEMLRHDLLHLQNVLGEKQFLMGDTPTKVDCVAFAHIGYSYYIMPHARTRIHDLIESKELSAMKNYLERAKKTLFGDEFKKKK</sequence>